<dbReference type="SUPFAM" id="SSF46689">
    <property type="entry name" value="Homeodomain-like"/>
    <property type="match status" value="1"/>
</dbReference>
<evidence type="ECO:0000256" key="5">
    <source>
        <dbReference type="SAM" id="MobiDB-lite"/>
    </source>
</evidence>
<dbReference type="PROSITE" id="PS50977">
    <property type="entry name" value="HTH_TETR_2"/>
    <property type="match status" value="1"/>
</dbReference>
<dbReference type="GO" id="GO:0000976">
    <property type="term" value="F:transcription cis-regulatory region binding"/>
    <property type="evidence" value="ECO:0007669"/>
    <property type="project" value="TreeGrafter"/>
</dbReference>
<gene>
    <name evidence="7" type="ORF">PXH69_28710</name>
</gene>
<organism evidence="7 8">
    <name type="scientific">Rhodococcus qingshengii</name>
    <dbReference type="NCBI Taxonomy" id="334542"/>
    <lineage>
        <taxon>Bacteria</taxon>
        <taxon>Bacillati</taxon>
        <taxon>Actinomycetota</taxon>
        <taxon>Actinomycetes</taxon>
        <taxon>Mycobacteriales</taxon>
        <taxon>Nocardiaceae</taxon>
        <taxon>Rhodococcus</taxon>
        <taxon>Rhodococcus erythropolis group</taxon>
    </lineage>
</organism>
<keyword evidence="3" id="KW-0804">Transcription</keyword>
<dbReference type="PROSITE" id="PS01081">
    <property type="entry name" value="HTH_TETR_1"/>
    <property type="match status" value="1"/>
</dbReference>
<sequence>MTRTFPEADHPTHGQHPPLQARAQKTRAAILDAAAHQFDVLGYAETSISTIIATGELTKGAIYFHFSSKEAIAKHLIDDWTRTLLETIAASDTRTSTPERIRCVFSVIARSVAHNTHLRAGMRLTLEPSIDNAAFTYWIREIDALIQTAITAHELDDHPLTRRLAWNLCAGVIGAAHAQTGGAEDFNLVTRIDDVVDAHLRTAASALCQNTSR</sequence>
<evidence type="ECO:0000256" key="2">
    <source>
        <dbReference type="ARBA" id="ARBA00023125"/>
    </source>
</evidence>
<reference evidence="7" key="1">
    <citation type="submission" date="2023-02" db="EMBL/GenBank/DDBJ databases">
        <title>A novel hydrolase synthesized by Rhodococcus erythropolis HQ is responsible for the detoxification of Zearalenone.</title>
        <authorList>
            <person name="Hu J."/>
            <person name="Xu J."/>
        </authorList>
    </citation>
    <scope>NUCLEOTIDE SEQUENCE</scope>
    <source>
        <strain evidence="7">HQ</strain>
    </source>
</reference>
<name>A0AAW6LQI5_RHOSG</name>
<dbReference type="Gene3D" id="1.10.357.10">
    <property type="entry name" value="Tetracycline Repressor, domain 2"/>
    <property type="match status" value="1"/>
</dbReference>
<evidence type="ECO:0000256" key="4">
    <source>
        <dbReference type="PROSITE-ProRule" id="PRU00335"/>
    </source>
</evidence>
<dbReference type="RefSeq" id="WP_275232678.1">
    <property type="nucleotide sequence ID" value="NZ_JARDXE010000023.1"/>
</dbReference>
<dbReference type="InterPro" id="IPR050109">
    <property type="entry name" value="HTH-type_TetR-like_transc_reg"/>
</dbReference>
<protein>
    <submittedName>
        <fullName evidence="7">TetR/AcrR family transcriptional regulator</fullName>
    </submittedName>
</protein>
<dbReference type="Proteomes" id="UP001217325">
    <property type="component" value="Unassembled WGS sequence"/>
</dbReference>
<dbReference type="InterPro" id="IPR036271">
    <property type="entry name" value="Tet_transcr_reg_TetR-rel_C_sf"/>
</dbReference>
<evidence type="ECO:0000256" key="1">
    <source>
        <dbReference type="ARBA" id="ARBA00023015"/>
    </source>
</evidence>
<evidence type="ECO:0000313" key="7">
    <source>
        <dbReference type="EMBL" id="MDE8648959.1"/>
    </source>
</evidence>
<feature type="DNA-binding region" description="H-T-H motif" evidence="4">
    <location>
        <begin position="47"/>
        <end position="66"/>
    </location>
</feature>
<evidence type="ECO:0000259" key="6">
    <source>
        <dbReference type="PROSITE" id="PS50977"/>
    </source>
</evidence>
<evidence type="ECO:0000313" key="8">
    <source>
        <dbReference type="Proteomes" id="UP001217325"/>
    </source>
</evidence>
<dbReference type="InterPro" id="IPR009057">
    <property type="entry name" value="Homeodomain-like_sf"/>
</dbReference>
<dbReference type="InterPro" id="IPR023772">
    <property type="entry name" value="DNA-bd_HTH_TetR-type_CS"/>
</dbReference>
<dbReference type="PANTHER" id="PTHR30055:SF234">
    <property type="entry name" value="HTH-TYPE TRANSCRIPTIONAL REGULATOR BETI"/>
    <property type="match status" value="1"/>
</dbReference>
<keyword evidence="1" id="KW-0805">Transcription regulation</keyword>
<dbReference type="InterPro" id="IPR001647">
    <property type="entry name" value="HTH_TetR"/>
</dbReference>
<proteinExistence type="predicted"/>
<feature type="compositionally biased region" description="Basic and acidic residues" evidence="5">
    <location>
        <begin position="1"/>
        <end position="12"/>
    </location>
</feature>
<feature type="region of interest" description="Disordered" evidence="5">
    <location>
        <begin position="1"/>
        <end position="24"/>
    </location>
</feature>
<dbReference type="SUPFAM" id="SSF48498">
    <property type="entry name" value="Tetracyclin repressor-like, C-terminal domain"/>
    <property type="match status" value="1"/>
</dbReference>
<dbReference type="GO" id="GO:0003700">
    <property type="term" value="F:DNA-binding transcription factor activity"/>
    <property type="evidence" value="ECO:0007669"/>
    <property type="project" value="TreeGrafter"/>
</dbReference>
<comment type="caution">
    <text evidence="7">The sequence shown here is derived from an EMBL/GenBank/DDBJ whole genome shotgun (WGS) entry which is preliminary data.</text>
</comment>
<feature type="domain" description="HTH tetR-type" evidence="6">
    <location>
        <begin position="24"/>
        <end position="84"/>
    </location>
</feature>
<dbReference type="AlphaFoldDB" id="A0AAW6LQI5"/>
<dbReference type="Pfam" id="PF00440">
    <property type="entry name" value="TetR_N"/>
    <property type="match status" value="1"/>
</dbReference>
<keyword evidence="2 4" id="KW-0238">DNA-binding</keyword>
<accession>A0AAW6LQI5</accession>
<evidence type="ECO:0000256" key="3">
    <source>
        <dbReference type="ARBA" id="ARBA00023163"/>
    </source>
</evidence>
<dbReference type="PRINTS" id="PR00455">
    <property type="entry name" value="HTHTETR"/>
</dbReference>
<dbReference type="PANTHER" id="PTHR30055">
    <property type="entry name" value="HTH-TYPE TRANSCRIPTIONAL REGULATOR RUTR"/>
    <property type="match status" value="1"/>
</dbReference>
<dbReference type="EMBL" id="JARDXE010000023">
    <property type="protein sequence ID" value="MDE8648959.1"/>
    <property type="molecule type" value="Genomic_DNA"/>
</dbReference>